<sequence>MALSWGDQPSVGGAMGVELSHEFTFWAQLNPAVDVGPGPLGQRLCFEVVGGEVTGERLKGEVLSGGGDWILVGADGYGRIDVRLQFKTFDGASIFVQYFGLLEINEVVASALATGGGTRYEDQYFRTAPRLETGDPRYSWVNRSTFVARGHAVEGGRVEYEVHRVL</sequence>
<reference evidence="2" key="2">
    <citation type="submission" date="2020-02" db="EMBL/GenBank/DDBJ databases">
        <authorList>
            <person name="Matsumoto Y."/>
            <person name="Motooka D."/>
            <person name="Nakamura S."/>
        </authorList>
    </citation>
    <scope>NUCLEOTIDE SEQUENCE</scope>
    <source>
        <strain evidence="2">JCM 13671</strain>
    </source>
</reference>
<dbReference type="PANTHER" id="PTHR37315:SF1">
    <property type="entry name" value="UPF0311 PROTEIN BLR7842"/>
    <property type="match status" value="1"/>
</dbReference>
<accession>A0A7I7Y1B8</accession>
<dbReference type="InterPro" id="IPR020915">
    <property type="entry name" value="UPF0311"/>
</dbReference>
<protein>
    <recommendedName>
        <fullName evidence="1">UPF0311 protein MCNF_37390</fullName>
    </recommendedName>
</protein>
<organism evidence="2 3">
    <name type="scientific">Mycolicibacterium confluentis</name>
    <dbReference type="NCBI Taxonomy" id="28047"/>
    <lineage>
        <taxon>Bacteria</taxon>
        <taxon>Bacillati</taxon>
        <taxon>Actinomycetota</taxon>
        <taxon>Actinomycetes</taxon>
        <taxon>Mycobacteriales</taxon>
        <taxon>Mycobacteriaceae</taxon>
        <taxon>Mycolicibacterium</taxon>
    </lineage>
</organism>
<comment type="similarity">
    <text evidence="1">Belongs to the UPF0311 family.</text>
</comment>
<evidence type="ECO:0000256" key="1">
    <source>
        <dbReference type="HAMAP-Rule" id="MF_00775"/>
    </source>
</evidence>
<gene>
    <name evidence="2" type="ORF">MCNF_37390</name>
</gene>
<evidence type="ECO:0000313" key="3">
    <source>
        <dbReference type="Proteomes" id="UP000466931"/>
    </source>
</evidence>
<evidence type="ECO:0000313" key="2">
    <source>
        <dbReference type="EMBL" id="BBZ35134.1"/>
    </source>
</evidence>
<dbReference type="Gene3D" id="2.40.160.20">
    <property type="match status" value="1"/>
</dbReference>
<dbReference type="EMBL" id="AP022612">
    <property type="protein sequence ID" value="BBZ35134.1"/>
    <property type="molecule type" value="Genomic_DNA"/>
</dbReference>
<proteinExistence type="inferred from homology"/>
<dbReference type="HAMAP" id="MF_00775">
    <property type="entry name" value="UPF0311"/>
    <property type="match status" value="1"/>
</dbReference>
<reference evidence="2" key="1">
    <citation type="journal article" date="2019" name="Emerg. Microbes Infect.">
        <title>Comprehensive subspecies identification of 175 nontuberculous mycobacteria species based on 7547 genomic profiles.</title>
        <authorList>
            <person name="Matsumoto Y."/>
            <person name="Kinjo T."/>
            <person name="Motooka D."/>
            <person name="Nabeya D."/>
            <person name="Jung N."/>
            <person name="Uechi K."/>
            <person name="Horii T."/>
            <person name="Iida T."/>
            <person name="Fujita J."/>
            <person name="Nakamura S."/>
        </authorList>
    </citation>
    <scope>NUCLEOTIDE SEQUENCE [LARGE SCALE GENOMIC DNA]</scope>
    <source>
        <strain evidence="2">JCM 13671</strain>
    </source>
</reference>
<dbReference type="AlphaFoldDB" id="A0A7I7Y1B8"/>
<dbReference type="Proteomes" id="UP000466931">
    <property type="component" value="Chromosome"/>
</dbReference>
<keyword evidence="3" id="KW-1185">Reference proteome</keyword>
<dbReference type="Pfam" id="PF11578">
    <property type="entry name" value="DUF3237"/>
    <property type="match status" value="1"/>
</dbReference>
<dbReference type="PANTHER" id="PTHR37315">
    <property type="entry name" value="UPF0311 PROTEIN BLR7842"/>
    <property type="match status" value="1"/>
</dbReference>
<name>A0A7I7Y1B8_9MYCO</name>